<dbReference type="Gene3D" id="1.20.1070.10">
    <property type="entry name" value="Rhodopsin 7-helix transmembrane proteins"/>
    <property type="match status" value="1"/>
</dbReference>
<feature type="transmembrane region" description="Helical" evidence="11">
    <location>
        <begin position="314"/>
        <end position="336"/>
    </location>
</feature>
<keyword evidence="7 11" id="KW-0472">Membrane</keyword>
<reference evidence="13 14" key="1">
    <citation type="submission" date="2022-12" db="EMBL/GenBank/DDBJ databases">
        <title>Chromosome-level genome assembly of true bugs.</title>
        <authorList>
            <person name="Ma L."/>
            <person name="Li H."/>
        </authorList>
    </citation>
    <scope>NUCLEOTIDE SEQUENCE [LARGE SCALE GENOMIC DNA]</scope>
    <source>
        <strain evidence="13">Lab_2022b</strain>
    </source>
</reference>
<organism evidence="13 14">
    <name type="scientific">Rhynocoris fuscipes</name>
    <dbReference type="NCBI Taxonomy" id="488301"/>
    <lineage>
        <taxon>Eukaryota</taxon>
        <taxon>Metazoa</taxon>
        <taxon>Ecdysozoa</taxon>
        <taxon>Arthropoda</taxon>
        <taxon>Hexapoda</taxon>
        <taxon>Insecta</taxon>
        <taxon>Pterygota</taxon>
        <taxon>Neoptera</taxon>
        <taxon>Paraneoptera</taxon>
        <taxon>Hemiptera</taxon>
        <taxon>Heteroptera</taxon>
        <taxon>Panheteroptera</taxon>
        <taxon>Cimicomorpha</taxon>
        <taxon>Reduviidae</taxon>
        <taxon>Harpactorinae</taxon>
        <taxon>Harpactorini</taxon>
        <taxon>Rhynocoris</taxon>
    </lineage>
</organism>
<keyword evidence="6 10" id="KW-0297">G-protein coupled receptor</keyword>
<dbReference type="InterPro" id="IPR000276">
    <property type="entry name" value="GPCR_Rhodpsn"/>
</dbReference>
<evidence type="ECO:0000256" key="8">
    <source>
        <dbReference type="ARBA" id="ARBA00023170"/>
    </source>
</evidence>
<keyword evidence="9 10" id="KW-0807">Transducer</keyword>
<feature type="transmembrane region" description="Helical" evidence="11">
    <location>
        <begin position="36"/>
        <end position="59"/>
    </location>
</feature>
<dbReference type="CDD" id="cd15067">
    <property type="entry name" value="7tmA_Dop1R2-like"/>
    <property type="match status" value="1"/>
</dbReference>
<dbReference type="GO" id="GO:0004930">
    <property type="term" value="F:G protein-coupled receptor activity"/>
    <property type="evidence" value="ECO:0007669"/>
    <property type="project" value="UniProtKB-KW"/>
</dbReference>
<dbReference type="PROSITE" id="PS50262">
    <property type="entry name" value="G_PROTEIN_RECEP_F1_2"/>
    <property type="match status" value="1"/>
</dbReference>
<evidence type="ECO:0000256" key="11">
    <source>
        <dbReference type="SAM" id="Phobius"/>
    </source>
</evidence>
<evidence type="ECO:0000313" key="13">
    <source>
        <dbReference type="EMBL" id="KAK9498253.1"/>
    </source>
</evidence>
<keyword evidence="3" id="KW-1003">Cell membrane</keyword>
<gene>
    <name evidence="13" type="ORF">O3M35_004109</name>
</gene>
<dbReference type="GO" id="GO:0071880">
    <property type="term" value="P:adenylate cyclase-activating adrenergic receptor signaling pathway"/>
    <property type="evidence" value="ECO:0007669"/>
    <property type="project" value="TreeGrafter"/>
</dbReference>
<dbReference type="PANTHER" id="PTHR24248:SF185">
    <property type="entry name" value="DOPAMINE RECEPTOR 2"/>
    <property type="match status" value="1"/>
</dbReference>
<dbReference type="Proteomes" id="UP001461498">
    <property type="component" value="Unassembled WGS sequence"/>
</dbReference>
<feature type="domain" description="G-protein coupled receptors family 1 profile" evidence="12">
    <location>
        <begin position="51"/>
        <end position="368"/>
    </location>
</feature>
<proteinExistence type="inferred from homology"/>
<dbReference type="GO" id="GO:0005886">
    <property type="term" value="C:plasma membrane"/>
    <property type="evidence" value="ECO:0007669"/>
    <property type="project" value="UniProtKB-SubCell"/>
</dbReference>
<feature type="transmembrane region" description="Helical" evidence="11">
    <location>
        <begin position="110"/>
        <end position="131"/>
    </location>
</feature>
<evidence type="ECO:0000256" key="9">
    <source>
        <dbReference type="ARBA" id="ARBA00023224"/>
    </source>
</evidence>
<evidence type="ECO:0000313" key="14">
    <source>
        <dbReference type="Proteomes" id="UP001461498"/>
    </source>
</evidence>
<feature type="transmembrane region" description="Helical" evidence="11">
    <location>
        <begin position="194"/>
        <end position="218"/>
    </location>
</feature>
<name>A0AAW1CHD7_9HEMI</name>
<evidence type="ECO:0000256" key="7">
    <source>
        <dbReference type="ARBA" id="ARBA00023136"/>
    </source>
</evidence>
<comment type="caution">
    <text evidence="13">The sequence shown here is derived from an EMBL/GenBank/DDBJ whole genome shotgun (WGS) entry which is preliminary data.</text>
</comment>
<feature type="transmembrane region" description="Helical" evidence="11">
    <location>
        <begin position="71"/>
        <end position="90"/>
    </location>
</feature>
<evidence type="ECO:0000256" key="10">
    <source>
        <dbReference type="RuleBase" id="RU000688"/>
    </source>
</evidence>
<dbReference type="PROSITE" id="PS00237">
    <property type="entry name" value="G_PROTEIN_RECEP_F1_1"/>
    <property type="match status" value="1"/>
</dbReference>
<comment type="subcellular location">
    <subcellularLocation>
        <location evidence="1">Cell membrane</location>
        <topology evidence="1">Multi-pass membrane protein</topology>
    </subcellularLocation>
</comment>
<comment type="similarity">
    <text evidence="2 10">Belongs to the G-protein coupled receptor 1 family.</text>
</comment>
<evidence type="ECO:0000256" key="4">
    <source>
        <dbReference type="ARBA" id="ARBA00022692"/>
    </source>
</evidence>
<evidence type="ECO:0000259" key="12">
    <source>
        <dbReference type="PROSITE" id="PS50262"/>
    </source>
</evidence>
<evidence type="ECO:0000256" key="2">
    <source>
        <dbReference type="ARBA" id="ARBA00010663"/>
    </source>
</evidence>
<sequence>MNLLRQQELSTNESTINSTDLEIWAQFSSLSQSKALLASILLLFSLATVFGNSLVIAAVIRERYLHTATNYFVTSLALADCLVGLVVMPFSAIYEVFQHNWFFGINWCDIWRSLDVLFSTASILNLCVISLDRYWAITDPFAYPHRMTDRRACMLIAAIWICSMAISFPAILWWRAVRTETVPGNKCPFTDNLGYLIFSSTISFYVPLFVMVFTYYRIYRAAVEQTRSLKLGTKQVMMTSGAAIELTLRIHRGRGLVYESPSLSDDVAELDRPLQNGAPRQTVANLLHPRHLGKNFSLARKLSKFAKEKKAAKTLGIVMGVFIICWLPFFVVNLLSGFCVYCIYQEELVSAIVTWLGWINSGMNPVIYVCWSKDFRRYSVICFVYPVH</sequence>
<evidence type="ECO:0000256" key="3">
    <source>
        <dbReference type="ARBA" id="ARBA00022475"/>
    </source>
</evidence>
<dbReference type="EMBL" id="JAPXFL010000013">
    <property type="protein sequence ID" value="KAK9498253.1"/>
    <property type="molecule type" value="Genomic_DNA"/>
</dbReference>
<keyword evidence="5 11" id="KW-1133">Transmembrane helix</keyword>
<dbReference type="SUPFAM" id="SSF81321">
    <property type="entry name" value="Family A G protein-coupled receptor-like"/>
    <property type="match status" value="1"/>
</dbReference>
<dbReference type="GO" id="GO:0043410">
    <property type="term" value="P:positive regulation of MAPK cascade"/>
    <property type="evidence" value="ECO:0007669"/>
    <property type="project" value="TreeGrafter"/>
</dbReference>
<dbReference type="Pfam" id="PF00001">
    <property type="entry name" value="7tm_1"/>
    <property type="match status" value="1"/>
</dbReference>
<keyword evidence="8 10" id="KW-0675">Receptor</keyword>
<evidence type="ECO:0000256" key="1">
    <source>
        <dbReference type="ARBA" id="ARBA00004651"/>
    </source>
</evidence>
<evidence type="ECO:0000256" key="5">
    <source>
        <dbReference type="ARBA" id="ARBA00022989"/>
    </source>
</evidence>
<dbReference type="AlphaFoldDB" id="A0AAW1CHD7"/>
<keyword evidence="4 10" id="KW-0812">Transmembrane</keyword>
<evidence type="ECO:0000256" key="6">
    <source>
        <dbReference type="ARBA" id="ARBA00023040"/>
    </source>
</evidence>
<dbReference type="FunFam" id="1.20.1070.10:FF:000282">
    <property type="entry name" value="Dopamine receptor 2"/>
    <property type="match status" value="1"/>
</dbReference>
<feature type="transmembrane region" description="Helical" evidence="11">
    <location>
        <begin position="152"/>
        <end position="174"/>
    </location>
</feature>
<dbReference type="PANTHER" id="PTHR24248">
    <property type="entry name" value="ADRENERGIC RECEPTOR-RELATED G-PROTEIN COUPLED RECEPTOR"/>
    <property type="match status" value="1"/>
</dbReference>
<dbReference type="InterPro" id="IPR017452">
    <property type="entry name" value="GPCR_Rhodpsn_7TM"/>
</dbReference>
<dbReference type="PRINTS" id="PR00237">
    <property type="entry name" value="GPCRRHODOPSN"/>
</dbReference>
<keyword evidence="14" id="KW-1185">Reference proteome</keyword>
<protein>
    <recommendedName>
        <fullName evidence="12">G-protein coupled receptors family 1 profile domain-containing protein</fullName>
    </recommendedName>
</protein>
<feature type="transmembrane region" description="Helical" evidence="11">
    <location>
        <begin position="348"/>
        <end position="371"/>
    </location>
</feature>
<dbReference type="SMART" id="SM01381">
    <property type="entry name" value="7TM_GPCR_Srsx"/>
    <property type="match status" value="1"/>
</dbReference>
<accession>A0AAW1CHD7</accession>